<dbReference type="EC" id="6.3.4.15" evidence="4"/>
<feature type="domain" description="BPL/LPL catalytic" evidence="3">
    <location>
        <begin position="9"/>
        <end position="197"/>
    </location>
</feature>
<protein>
    <submittedName>
        <fullName evidence="4">Biotin--[acetyl-CoA-carboxylase] ligase</fullName>
        <ecNumber evidence="4">6.3.4.15</ecNumber>
    </submittedName>
</protein>
<dbReference type="PROSITE" id="PS51733">
    <property type="entry name" value="BPL_LPL_CATALYTIC"/>
    <property type="match status" value="1"/>
</dbReference>
<keyword evidence="1 4" id="KW-0436">Ligase</keyword>
<gene>
    <name evidence="4" type="ORF">JFL75_20045</name>
</gene>
<proteinExistence type="predicted"/>
<dbReference type="Gene3D" id="3.30.930.10">
    <property type="entry name" value="Bira Bifunctional Protein, Domain 2"/>
    <property type="match status" value="1"/>
</dbReference>
<evidence type="ECO:0000259" key="3">
    <source>
        <dbReference type="PROSITE" id="PS51733"/>
    </source>
</evidence>
<dbReference type="Pfam" id="PF03099">
    <property type="entry name" value="BPL_LplA_LipB"/>
    <property type="match status" value="1"/>
</dbReference>
<evidence type="ECO:0000256" key="2">
    <source>
        <dbReference type="SAM" id="MobiDB-lite"/>
    </source>
</evidence>
<dbReference type="PANTHER" id="PTHR12835">
    <property type="entry name" value="BIOTIN PROTEIN LIGASE"/>
    <property type="match status" value="1"/>
</dbReference>
<evidence type="ECO:0000313" key="4">
    <source>
        <dbReference type="EMBL" id="QQO09191.1"/>
    </source>
</evidence>
<dbReference type="AlphaFoldDB" id="A0A7T7XMT3"/>
<dbReference type="GO" id="GO:0004077">
    <property type="term" value="F:biotin--[biotin carboxyl-carrier protein] ligase activity"/>
    <property type="evidence" value="ECO:0007669"/>
    <property type="project" value="UniProtKB-EC"/>
</dbReference>
<dbReference type="SUPFAM" id="SSF55681">
    <property type="entry name" value="Class II aaRS and biotin synthetases"/>
    <property type="match status" value="1"/>
</dbReference>
<dbReference type="CDD" id="cd16442">
    <property type="entry name" value="BPL"/>
    <property type="match status" value="1"/>
</dbReference>
<dbReference type="RefSeq" id="WP_215626497.1">
    <property type="nucleotide sequence ID" value="NZ_CP067089.2"/>
</dbReference>
<feature type="region of interest" description="Disordered" evidence="2">
    <location>
        <begin position="21"/>
        <end position="58"/>
    </location>
</feature>
<dbReference type="Proteomes" id="UP000595917">
    <property type="component" value="Chromosome"/>
</dbReference>
<sequence>MKKIAVPNAFGAPVYHLERTSSTMTESRGLASRGAPPGTAVTADFQDAGRGRTPGRSWKSRSGENLLFTLFLEYPGLDAIPKALSLRTGFAVSRAIVDVFPALGSLVSVKWPNDVMAGSKKTTGILVEGDGRHVFIGIGVNVCQEEFSGELADKATSLRAAMAGLGSGSHEPPSPESRFALLERILFRLAEVLSPDAGETWRSGLEERLYRRGESVAFIPGAAGSEELVQGILAGIGPEGEIRIIPQGGTEPISFITGELKVY</sequence>
<name>A0A7T7XMT3_9SPIR</name>
<evidence type="ECO:0000313" key="5">
    <source>
        <dbReference type="Proteomes" id="UP000595917"/>
    </source>
</evidence>
<dbReference type="GO" id="GO:0005737">
    <property type="term" value="C:cytoplasm"/>
    <property type="evidence" value="ECO:0007669"/>
    <property type="project" value="TreeGrafter"/>
</dbReference>
<keyword evidence="5" id="KW-1185">Reference proteome</keyword>
<dbReference type="InterPro" id="IPR004143">
    <property type="entry name" value="BPL_LPL_catalytic"/>
</dbReference>
<dbReference type="InterPro" id="IPR045864">
    <property type="entry name" value="aa-tRNA-synth_II/BPL/LPL"/>
</dbReference>
<accession>A0A7T7XMT3</accession>
<organism evidence="4 5">
    <name type="scientific">Breznakiella homolactica</name>
    <dbReference type="NCBI Taxonomy" id="2798577"/>
    <lineage>
        <taxon>Bacteria</taxon>
        <taxon>Pseudomonadati</taxon>
        <taxon>Spirochaetota</taxon>
        <taxon>Spirochaetia</taxon>
        <taxon>Spirochaetales</taxon>
        <taxon>Breznakiellaceae</taxon>
        <taxon>Breznakiella</taxon>
    </lineage>
</organism>
<dbReference type="KEGG" id="bhc:JFL75_20045"/>
<dbReference type="InterPro" id="IPR004408">
    <property type="entry name" value="Biotin_CoA_COase_ligase"/>
</dbReference>
<evidence type="ECO:0000256" key="1">
    <source>
        <dbReference type="ARBA" id="ARBA00022598"/>
    </source>
</evidence>
<dbReference type="NCBIfam" id="TIGR00121">
    <property type="entry name" value="birA_ligase"/>
    <property type="match status" value="1"/>
</dbReference>
<dbReference type="EMBL" id="CP067089">
    <property type="protein sequence ID" value="QQO09191.1"/>
    <property type="molecule type" value="Genomic_DNA"/>
</dbReference>
<reference evidence="4" key="1">
    <citation type="submission" date="2021-01" db="EMBL/GenBank/DDBJ databases">
        <title>Description of Breznakiella homolactica.</title>
        <authorList>
            <person name="Song Y."/>
            <person name="Brune A."/>
        </authorList>
    </citation>
    <scope>NUCLEOTIDE SEQUENCE</scope>
    <source>
        <strain evidence="4">RmG30</strain>
    </source>
</reference>
<dbReference type="PANTHER" id="PTHR12835:SF5">
    <property type="entry name" value="BIOTIN--PROTEIN LIGASE"/>
    <property type="match status" value="1"/>
</dbReference>